<protein>
    <recommendedName>
        <fullName evidence="5">DUF2993 domain-containing protein</fullName>
    </recommendedName>
</protein>
<evidence type="ECO:0000256" key="2">
    <source>
        <dbReference type="SAM" id="Phobius"/>
    </source>
</evidence>
<dbReference type="RefSeq" id="WP_156430256.1">
    <property type="nucleotide sequence ID" value="NZ_JASOZV010000015.1"/>
</dbReference>
<name>A0AB34WX74_9ACTO</name>
<feature type="region of interest" description="Disordered" evidence="1">
    <location>
        <begin position="1"/>
        <end position="40"/>
    </location>
</feature>
<evidence type="ECO:0008006" key="5">
    <source>
        <dbReference type="Google" id="ProtNLM"/>
    </source>
</evidence>
<dbReference type="AlphaFoldDB" id="A0AB34WX74"/>
<dbReference type="Proteomes" id="UP000070572">
    <property type="component" value="Unassembled WGS sequence"/>
</dbReference>
<evidence type="ECO:0000313" key="3">
    <source>
        <dbReference type="EMBL" id="KXB79341.1"/>
    </source>
</evidence>
<keyword evidence="2" id="KW-0472">Membrane</keyword>
<reference evidence="3 4" key="1">
    <citation type="submission" date="2016-01" db="EMBL/GenBank/DDBJ databases">
        <authorList>
            <person name="Mitreva M."/>
            <person name="Pepin K.H."/>
            <person name="Mihindukulasuriya K.A."/>
            <person name="Fulton R."/>
            <person name="Fronick C."/>
            <person name="O'Laughlin M."/>
            <person name="Miner T."/>
            <person name="Herter B."/>
            <person name="Rosa B.A."/>
            <person name="Cordes M."/>
            <person name="Tomlinson C."/>
            <person name="Wollam A."/>
            <person name="Palsikar V.B."/>
            <person name="Mardis E.R."/>
            <person name="Wilson R.K."/>
        </authorList>
    </citation>
    <scope>NUCLEOTIDE SEQUENCE [LARGE SCALE GENOMIC DNA]</scope>
    <source>
        <strain evidence="3 4">DNF00696</strain>
    </source>
</reference>
<organism evidence="3 4">
    <name type="scientific">Varibaculum cambriense</name>
    <dbReference type="NCBI Taxonomy" id="184870"/>
    <lineage>
        <taxon>Bacteria</taxon>
        <taxon>Bacillati</taxon>
        <taxon>Actinomycetota</taxon>
        <taxon>Actinomycetes</taxon>
        <taxon>Actinomycetales</taxon>
        <taxon>Actinomycetaceae</taxon>
        <taxon>Varibaculum</taxon>
    </lineage>
</organism>
<dbReference type="EMBL" id="LSDN01000028">
    <property type="protein sequence ID" value="KXB79341.1"/>
    <property type="molecule type" value="Genomic_DNA"/>
</dbReference>
<feature type="transmembrane region" description="Helical" evidence="2">
    <location>
        <begin position="50"/>
        <end position="74"/>
    </location>
</feature>
<accession>A0AB34WX74</accession>
<sequence length="290" mass="31809">MSYTPQPNSETPVPQGSPIPQSPQFSPVNPQIPASPLPPAVPPKKNKTGLIVTIVIVAVLVVTLVGLFVANAVVAKTQEDNLKSSFTSEGFSKVQTEIDSSPMLISYFKDYYRHAKVTAAEGEFKQGSFGKQNAGKKDKLKIKDFKLDAYGLKGGDDPLIEKGNISFSMPGEELDKMMTDPNLTMKREGNKITAEGTEDGLRFQVVMSMQFEPGKSGESGKLFLVPDKFMINGSDEFMGQKLKPADMGMKKEEIPMDLNKAFVLKNVDFSGKDIKFDIDFKNVKLKDIGN</sequence>
<comment type="caution">
    <text evidence="3">The sequence shown here is derived from an EMBL/GenBank/DDBJ whole genome shotgun (WGS) entry which is preliminary data.</text>
</comment>
<keyword evidence="2" id="KW-1133">Transmembrane helix</keyword>
<gene>
    <name evidence="3" type="ORF">HMPREF1862_01964</name>
</gene>
<feature type="compositionally biased region" description="Polar residues" evidence="1">
    <location>
        <begin position="1"/>
        <end position="14"/>
    </location>
</feature>
<proteinExistence type="predicted"/>
<evidence type="ECO:0000256" key="1">
    <source>
        <dbReference type="SAM" id="MobiDB-lite"/>
    </source>
</evidence>
<keyword evidence="2" id="KW-0812">Transmembrane</keyword>
<evidence type="ECO:0000313" key="4">
    <source>
        <dbReference type="Proteomes" id="UP000070572"/>
    </source>
</evidence>